<gene>
    <name evidence="5" type="ORF">GCM10011382_13930</name>
</gene>
<evidence type="ECO:0000256" key="1">
    <source>
        <dbReference type="ARBA" id="ARBA00023002"/>
    </source>
</evidence>
<dbReference type="PANTHER" id="PTHR43060">
    <property type="entry name" value="3-HYDROXYISOBUTYRATE DEHYDROGENASE-LIKE 1, MITOCHONDRIAL-RELATED"/>
    <property type="match status" value="1"/>
</dbReference>
<dbReference type="InterPro" id="IPR029154">
    <property type="entry name" value="HIBADH-like_NADP-bd"/>
</dbReference>
<dbReference type="RefSeq" id="WP_188638768.1">
    <property type="nucleotide sequence ID" value="NZ_BMHM01000002.1"/>
</dbReference>
<dbReference type="InterPro" id="IPR036291">
    <property type="entry name" value="NAD(P)-bd_dom_sf"/>
</dbReference>
<dbReference type="Proteomes" id="UP000597301">
    <property type="component" value="Unassembled WGS sequence"/>
</dbReference>
<dbReference type="InterPro" id="IPR015815">
    <property type="entry name" value="HIBADH-related"/>
</dbReference>
<dbReference type="Pfam" id="PF14833">
    <property type="entry name" value="NAD_binding_11"/>
    <property type="match status" value="1"/>
</dbReference>
<feature type="domain" description="3-hydroxyisobutyrate dehydrogenase-like NAD-binding" evidence="4">
    <location>
        <begin position="177"/>
        <end position="293"/>
    </location>
</feature>
<sequence>MTTASATPSTTPKVAWVGLGKLGLPMAARIVQAGTPVQGFDLSADRLALAAEIGVTPHQTLAEAVAGCDLVFVSIPDDRALISLCLEAGELISHMMPGSTLIETSTVSVEASTRVAEAATAHGVVYLRSPVSGNPVAAEAGTLSAMVSGPREALEAAKPVFVAFTKAQYWLGDEEQARVAKLAINLMIAVSAGMMSEALTLARKGNIEWDAMLELISDSAVGSPMVKYKVPPLLARDFTSTFSAAQMAKDLDLILDCAHGTGVSTPLAAQMREAYTALIATGHGNDDYIATVHHTERLSGLGEPSPVTQGGHTHA</sequence>
<evidence type="ECO:0000259" key="3">
    <source>
        <dbReference type="Pfam" id="PF03446"/>
    </source>
</evidence>
<dbReference type="EMBL" id="BMHM01000002">
    <property type="protein sequence ID" value="GGC84995.1"/>
    <property type="molecule type" value="Genomic_DNA"/>
</dbReference>
<keyword evidence="2" id="KW-0520">NAD</keyword>
<dbReference type="PANTHER" id="PTHR43060:SF15">
    <property type="entry name" value="3-HYDROXYISOBUTYRATE DEHYDROGENASE-LIKE 1, MITOCHONDRIAL-RELATED"/>
    <property type="match status" value="1"/>
</dbReference>
<dbReference type="InterPro" id="IPR006115">
    <property type="entry name" value="6PGDH_NADP-bd"/>
</dbReference>
<feature type="domain" description="6-phosphogluconate dehydrogenase NADP-binding" evidence="3">
    <location>
        <begin position="13"/>
        <end position="172"/>
    </location>
</feature>
<evidence type="ECO:0000313" key="6">
    <source>
        <dbReference type="Proteomes" id="UP000597301"/>
    </source>
</evidence>
<keyword evidence="6" id="KW-1185">Reference proteome</keyword>
<comment type="caution">
    <text evidence="5">The sequence shown here is derived from an EMBL/GenBank/DDBJ whole genome shotgun (WGS) entry which is preliminary data.</text>
</comment>
<name>A0ABQ1NUJ3_9GAMM</name>
<dbReference type="Gene3D" id="1.10.1040.10">
    <property type="entry name" value="N-(1-d-carboxylethyl)-l-norvaline Dehydrogenase, domain 2"/>
    <property type="match status" value="1"/>
</dbReference>
<evidence type="ECO:0000256" key="2">
    <source>
        <dbReference type="ARBA" id="ARBA00023027"/>
    </source>
</evidence>
<accession>A0ABQ1NUJ3</accession>
<dbReference type="SUPFAM" id="SSF48179">
    <property type="entry name" value="6-phosphogluconate dehydrogenase C-terminal domain-like"/>
    <property type="match status" value="1"/>
</dbReference>
<organism evidence="5 6">
    <name type="scientific">Vreelandella lutescens</name>
    <dbReference type="NCBI Taxonomy" id="1602943"/>
    <lineage>
        <taxon>Bacteria</taxon>
        <taxon>Pseudomonadati</taxon>
        <taxon>Pseudomonadota</taxon>
        <taxon>Gammaproteobacteria</taxon>
        <taxon>Oceanospirillales</taxon>
        <taxon>Halomonadaceae</taxon>
        <taxon>Vreelandella</taxon>
    </lineage>
</organism>
<dbReference type="Gene3D" id="3.40.50.720">
    <property type="entry name" value="NAD(P)-binding Rossmann-like Domain"/>
    <property type="match status" value="1"/>
</dbReference>
<reference evidence="6" key="1">
    <citation type="journal article" date="2019" name="Int. J. Syst. Evol. Microbiol.">
        <title>The Global Catalogue of Microorganisms (GCM) 10K type strain sequencing project: providing services to taxonomists for standard genome sequencing and annotation.</title>
        <authorList>
            <consortium name="The Broad Institute Genomics Platform"/>
            <consortium name="The Broad Institute Genome Sequencing Center for Infectious Disease"/>
            <person name="Wu L."/>
            <person name="Ma J."/>
        </authorList>
    </citation>
    <scope>NUCLEOTIDE SEQUENCE [LARGE SCALE GENOMIC DNA]</scope>
    <source>
        <strain evidence="6">CGMCC 1.15122</strain>
    </source>
</reference>
<keyword evidence="1" id="KW-0560">Oxidoreductase</keyword>
<dbReference type="PIRSF" id="PIRSF000103">
    <property type="entry name" value="HIBADH"/>
    <property type="match status" value="1"/>
</dbReference>
<evidence type="ECO:0000259" key="4">
    <source>
        <dbReference type="Pfam" id="PF14833"/>
    </source>
</evidence>
<dbReference type="InterPro" id="IPR013328">
    <property type="entry name" value="6PGD_dom2"/>
</dbReference>
<dbReference type="SUPFAM" id="SSF51735">
    <property type="entry name" value="NAD(P)-binding Rossmann-fold domains"/>
    <property type="match status" value="1"/>
</dbReference>
<protein>
    <submittedName>
        <fullName evidence="5">Dehydrogenase</fullName>
    </submittedName>
</protein>
<proteinExistence type="predicted"/>
<evidence type="ECO:0000313" key="5">
    <source>
        <dbReference type="EMBL" id="GGC84995.1"/>
    </source>
</evidence>
<dbReference type="InterPro" id="IPR008927">
    <property type="entry name" value="6-PGluconate_DH-like_C_sf"/>
</dbReference>
<dbReference type="Pfam" id="PF03446">
    <property type="entry name" value="NAD_binding_2"/>
    <property type="match status" value="1"/>
</dbReference>